<comment type="similarity">
    <text evidence="1">Belongs to the class-I pyridine nucleotide-disulfide oxidoreductase family.</text>
</comment>
<dbReference type="PRINTS" id="PR00368">
    <property type="entry name" value="FADPNR"/>
</dbReference>
<organism evidence="8 9">
    <name type="scientific">Salinicoccus cyprini</name>
    <dbReference type="NCBI Taxonomy" id="2493691"/>
    <lineage>
        <taxon>Bacteria</taxon>
        <taxon>Bacillati</taxon>
        <taxon>Bacillota</taxon>
        <taxon>Bacilli</taxon>
        <taxon>Bacillales</taxon>
        <taxon>Staphylococcaceae</taxon>
        <taxon>Salinicoccus</taxon>
    </lineage>
</organism>
<proteinExistence type="inferred from homology"/>
<accession>A0A558ATZ8</accession>
<feature type="domain" description="Pyridine nucleotide-disulphide oxidoreductase dimerisation" evidence="6">
    <location>
        <begin position="340"/>
        <end position="445"/>
    </location>
</feature>
<dbReference type="PANTHER" id="PTHR43014:SF5">
    <property type="entry name" value="GLUTATHIONE REDUCTASE (NADPH)"/>
    <property type="match status" value="1"/>
</dbReference>
<evidence type="ECO:0000256" key="1">
    <source>
        <dbReference type="ARBA" id="ARBA00007532"/>
    </source>
</evidence>
<reference evidence="8 9" key="1">
    <citation type="submission" date="2019-07" db="EMBL/GenBank/DDBJ databases">
        <title>Salinicoccus cyprini sp. nov., isolated from gastro-intestinal tract of mirror carp, Cyprinus carpio var. specularis, collected from Gobind Sagar Reservoir, Himachal Pradesh, India.</title>
        <authorList>
            <person name="Talwar C."/>
            <person name="Singh A.K."/>
            <person name="Lal R."/>
            <person name="Negi R.K."/>
        </authorList>
    </citation>
    <scope>NUCLEOTIDE SEQUENCE [LARGE SCALE GENOMIC DNA]</scope>
    <source>
        <strain evidence="8 9">CT19</strain>
    </source>
</reference>
<dbReference type="SUPFAM" id="SSF51905">
    <property type="entry name" value="FAD/NAD(P)-binding domain"/>
    <property type="match status" value="1"/>
</dbReference>
<dbReference type="InterPro" id="IPR001100">
    <property type="entry name" value="Pyr_nuc-diS_OxRdtase"/>
</dbReference>
<dbReference type="Pfam" id="PF02852">
    <property type="entry name" value="Pyr_redox_dim"/>
    <property type="match status" value="1"/>
</dbReference>
<protein>
    <submittedName>
        <fullName evidence="8">NAD(P)/FAD-dependent oxidoreductase</fullName>
    </submittedName>
</protein>
<dbReference type="Pfam" id="PF07992">
    <property type="entry name" value="Pyr_redox_2"/>
    <property type="match status" value="1"/>
</dbReference>
<dbReference type="GO" id="GO:0016491">
    <property type="term" value="F:oxidoreductase activity"/>
    <property type="evidence" value="ECO:0007669"/>
    <property type="project" value="InterPro"/>
</dbReference>
<keyword evidence="9" id="KW-1185">Reference proteome</keyword>
<dbReference type="InterPro" id="IPR023753">
    <property type="entry name" value="FAD/NAD-binding_dom"/>
</dbReference>
<feature type="domain" description="FAD/NAD(P)-binding" evidence="7">
    <location>
        <begin position="5"/>
        <end position="319"/>
    </location>
</feature>
<evidence type="ECO:0000256" key="3">
    <source>
        <dbReference type="ARBA" id="ARBA00022827"/>
    </source>
</evidence>
<sequence>MKHDFDLIVVGTGSAATTAAMKCRDAGWEVAMIDSRPYGGTCPLRGCDPKKVLVGAAEMIDDAERMNGKGITSGTSINWSELMDFKRTFTEPVPEGTNKKLHEAGIHTFHGRASFVDEETIQVEDDQLTGKHILIATGAKPVELPIEGTEHLTYSDEFLELDELPSKLIFVGGGYISFEFAHIAARAGAEVHIIQRGERPLKNFEPELVDLLVKSSEENGIQVHLNTEVKSIRKSDASFTVEGEKNGEPFELEGDCVVHGAGRVPEIDDLDLEKGNVDSEKDGVSVNEYLQSVSNPRVYAAGDAAATKGLPLTPIASMESQVVAANLLDGNKQKPDYEVMPSNVFTLPKLSAVGLSEEAAREQGYTIRVNKIDTSEWYTYKRTNEKHAMVKIIIDEDTDQVLGAHLLSREADELINHFATAIHFKLKTADLKQVTYAYPTAASDIGSML</sequence>
<feature type="binding site" evidence="4">
    <location>
        <position position="51"/>
    </location>
    <ligand>
        <name>FAD</name>
        <dbReference type="ChEBI" id="CHEBI:57692"/>
    </ligand>
</feature>
<keyword evidence="3 4" id="KW-0274">FAD</keyword>
<evidence type="ECO:0000313" key="9">
    <source>
        <dbReference type="Proteomes" id="UP000315103"/>
    </source>
</evidence>
<feature type="binding site" evidence="4">
    <location>
        <begin position="172"/>
        <end position="179"/>
    </location>
    <ligand>
        <name>NAD(+)</name>
        <dbReference type="ChEBI" id="CHEBI:57540"/>
    </ligand>
</feature>
<comment type="caution">
    <text evidence="8">The sequence shown here is derived from an EMBL/GenBank/DDBJ whole genome shotgun (WGS) entry which is preliminary data.</text>
</comment>
<gene>
    <name evidence="8" type="ORF">FO441_08510</name>
</gene>
<evidence type="ECO:0000256" key="4">
    <source>
        <dbReference type="PIRSR" id="PIRSR000350-3"/>
    </source>
</evidence>
<evidence type="ECO:0000256" key="5">
    <source>
        <dbReference type="PIRSR" id="PIRSR000350-4"/>
    </source>
</evidence>
<dbReference type="InterPro" id="IPR016156">
    <property type="entry name" value="FAD/NAD-linked_Rdtase_dimer_sf"/>
</dbReference>
<dbReference type="OrthoDB" id="9800167at2"/>
<dbReference type="InterPro" id="IPR004099">
    <property type="entry name" value="Pyr_nucl-diS_OxRdtase_dimer"/>
</dbReference>
<feature type="binding site" evidence="4">
    <location>
        <position position="303"/>
    </location>
    <ligand>
        <name>FAD</name>
        <dbReference type="ChEBI" id="CHEBI:57692"/>
    </ligand>
</feature>
<evidence type="ECO:0000259" key="6">
    <source>
        <dbReference type="Pfam" id="PF02852"/>
    </source>
</evidence>
<comment type="cofactor">
    <cofactor evidence="4">
        <name>FAD</name>
        <dbReference type="ChEBI" id="CHEBI:57692"/>
    </cofactor>
    <text evidence="4">Binds 1 FAD per subunit.</text>
</comment>
<feature type="disulfide bond" description="Redox-active" evidence="5">
    <location>
        <begin position="42"/>
        <end position="47"/>
    </location>
</feature>
<dbReference type="InterPro" id="IPR036188">
    <property type="entry name" value="FAD/NAD-bd_sf"/>
</dbReference>
<dbReference type="Gene3D" id="3.30.390.30">
    <property type="match status" value="1"/>
</dbReference>
<keyword evidence="4" id="KW-0520">NAD</keyword>
<evidence type="ECO:0000256" key="2">
    <source>
        <dbReference type="ARBA" id="ARBA00022630"/>
    </source>
</evidence>
<dbReference type="PANTHER" id="PTHR43014">
    <property type="entry name" value="MERCURIC REDUCTASE"/>
    <property type="match status" value="1"/>
</dbReference>
<dbReference type="PRINTS" id="PR00411">
    <property type="entry name" value="PNDRDTASEI"/>
</dbReference>
<name>A0A558ATZ8_9STAP</name>
<dbReference type="SUPFAM" id="SSF55424">
    <property type="entry name" value="FAD/NAD-linked reductases, dimerisation (C-terminal) domain"/>
    <property type="match status" value="1"/>
</dbReference>
<evidence type="ECO:0000313" key="8">
    <source>
        <dbReference type="EMBL" id="TVT27739.1"/>
    </source>
</evidence>
<evidence type="ECO:0000259" key="7">
    <source>
        <dbReference type="Pfam" id="PF07992"/>
    </source>
</evidence>
<dbReference type="AlphaFoldDB" id="A0A558ATZ8"/>
<dbReference type="Gene3D" id="3.50.50.60">
    <property type="entry name" value="FAD/NAD(P)-binding domain"/>
    <property type="match status" value="2"/>
</dbReference>
<dbReference type="EMBL" id="VMSJ01000003">
    <property type="protein sequence ID" value="TVT27739.1"/>
    <property type="molecule type" value="Genomic_DNA"/>
</dbReference>
<feature type="binding site" evidence="4">
    <location>
        <position position="262"/>
    </location>
    <ligand>
        <name>NAD(+)</name>
        <dbReference type="ChEBI" id="CHEBI:57540"/>
    </ligand>
</feature>
<dbReference type="GO" id="GO:0000166">
    <property type="term" value="F:nucleotide binding"/>
    <property type="evidence" value="ECO:0007669"/>
    <property type="project" value="UniProtKB-KW"/>
</dbReference>
<dbReference type="RefSeq" id="WP_145288660.1">
    <property type="nucleotide sequence ID" value="NZ_VMSJ01000003.1"/>
</dbReference>
<keyword evidence="4" id="KW-0547">Nucleotide-binding</keyword>
<dbReference type="Proteomes" id="UP000315103">
    <property type="component" value="Unassembled WGS sequence"/>
</dbReference>
<keyword evidence="2" id="KW-0285">Flavoprotein</keyword>
<dbReference type="PIRSF" id="PIRSF000350">
    <property type="entry name" value="Mercury_reductase_MerA"/>
    <property type="match status" value="1"/>
</dbReference>